<name>A0A8H4RP03_9HELO</name>
<organism evidence="1 2">
    <name type="scientific">Cudoniella acicularis</name>
    <dbReference type="NCBI Taxonomy" id="354080"/>
    <lineage>
        <taxon>Eukaryota</taxon>
        <taxon>Fungi</taxon>
        <taxon>Dikarya</taxon>
        <taxon>Ascomycota</taxon>
        <taxon>Pezizomycotina</taxon>
        <taxon>Leotiomycetes</taxon>
        <taxon>Helotiales</taxon>
        <taxon>Tricladiaceae</taxon>
        <taxon>Cudoniella</taxon>
    </lineage>
</organism>
<proteinExistence type="predicted"/>
<dbReference type="EMBL" id="JAAMPI010000358">
    <property type="protein sequence ID" value="KAF4632316.1"/>
    <property type="molecule type" value="Genomic_DNA"/>
</dbReference>
<protein>
    <recommendedName>
        <fullName evidence="3">Cell surface spherulin 4-like protein</fullName>
    </recommendedName>
</protein>
<dbReference type="OrthoDB" id="5342184at2759"/>
<dbReference type="PANTHER" id="PTHR35040">
    <property type="match status" value="1"/>
</dbReference>
<accession>A0A8H4RP03</accession>
<dbReference type="Pfam" id="PF12138">
    <property type="entry name" value="Spherulin4"/>
    <property type="match status" value="1"/>
</dbReference>
<reference evidence="1 2" key="1">
    <citation type="submission" date="2020-03" db="EMBL/GenBank/DDBJ databases">
        <title>Draft Genome Sequence of Cudoniella acicularis.</title>
        <authorList>
            <person name="Buettner E."/>
            <person name="Kellner H."/>
        </authorList>
    </citation>
    <scope>NUCLEOTIDE SEQUENCE [LARGE SCALE GENOMIC DNA]</scope>
    <source>
        <strain evidence="1 2">DSM 108380</strain>
    </source>
</reference>
<evidence type="ECO:0000313" key="2">
    <source>
        <dbReference type="Proteomes" id="UP000566819"/>
    </source>
</evidence>
<evidence type="ECO:0000313" key="1">
    <source>
        <dbReference type="EMBL" id="KAF4632316.1"/>
    </source>
</evidence>
<gene>
    <name evidence="1" type="ORF">G7Y89_g5817</name>
</gene>
<keyword evidence="2" id="KW-1185">Reference proteome</keyword>
<dbReference type="InterPro" id="IPR021986">
    <property type="entry name" value="Spherulin4"/>
</dbReference>
<dbReference type="PANTHER" id="PTHR35040:SF9">
    <property type="entry name" value="4-LIKE CELL SURFACE PROTEIN, PUTATIVE (AFU_ORTHOLOGUE AFUA_4G14080)-RELATED"/>
    <property type="match status" value="1"/>
</dbReference>
<dbReference type="AlphaFoldDB" id="A0A8H4RP03"/>
<dbReference type="Proteomes" id="UP000566819">
    <property type="component" value="Unassembled WGS sequence"/>
</dbReference>
<sequence length="258" mass="28798">MVLPYMILVPLYIYPNATSWNPLYESLAAYPNTTFNIVINPGSGPGPNPLPDLGYIDGIAKLNKYNNSNLLGYVDANYAFDPPSALKAINQISTYANWSKADSAQHIHVNGIFFDDAPIYYSDFAYGYMKNISSAARNMSLSTIVFNPGNLNTSSRYYDLADYLIISEDTFANLNETLLLSKTPRKYRKQTALIIHGFNATKEEQFHVVQKFLSDGFGGLFITTKAHPVEYFSFSDLWSDFVSIIGTIVGVGNRKDTK</sequence>
<evidence type="ECO:0008006" key="3">
    <source>
        <dbReference type="Google" id="ProtNLM"/>
    </source>
</evidence>
<comment type="caution">
    <text evidence="1">The sequence shown here is derived from an EMBL/GenBank/DDBJ whole genome shotgun (WGS) entry which is preliminary data.</text>
</comment>